<name>A0AAU7PMK1_9FIRM</name>
<dbReference type="Gene3D" id="1.10.132.50">
    <property type="entry name" value="ATP synthase (C/AC39) subunit, domain 3"/>
    <property type="match status" value="3"/>
</dbReference>
<keyword evidence="2" id="KW-0406">Ion transport</keyword>
<proteinExistence type="predicted"/>
<accession>A0AAU7PMK1</accession>
<dbReference type="InterPro" id="IPR044911">
    <property type="entry name" value="V-type_ATPase_csu/dsu_dom_3"/>
</dbReference>
<evidence type="ECO:0000256" key="2">
    <source>
        <dbReference type="ARBA" id="ARBA00023065"/>
    </source>
</evidence>
<gene>
    <name evidence="3" type="ORF">ABFV83_17510</name>
</gene>
<dbReference type="RefSeq" id="WP_349945682.1">
    <property type="nucleotide sequence ID" value="NZ_CP157940.1"/>
</dbReference>
<dbReference type="AlphaFoldDB" id="A0AAU7PMK1"/>
<dbReference type="SUPFAM" id="SSF103486">
    <property type="entry name" value="V-type ATP synthase subunit C"/>
    <property type="match status" value="1"/>
</dbReference>
<organism evidence="3">
    <name type="scientific">Lacrimispora sp. BS-2</name>
    <dbReference type="NCBI Taxonomy" id="3151850"/>
    <lineage>
        <taxon>Bacteria</taxon>
        <taxon>Bacillati</taxon>
        <taxon>Bacillota</taxon>
        <taxon>Clostridia</taxon>
        <taxon>Lachnospirales</taxon>
        <taxon>Lachnospiraceae</taxon>
        <taxon>Lacrimispora</taxon>
    </lineage>
</organism>
<protein>
    <submittedName>
        <fullName evidence="3">V-type ATPase subunit</fullName>
    </submittedName>
</protein>
<dbReference type="GO" id="GO:0046961">
    <property type="term" value="F:proton-transporting ATPase activity, rotational mechanism"/>
    <property type="evidence" value="ECO:0007669"/>
    <property type="project" value="InterPro"/>
</dbReference>
<dbReference type="Pfam" id="PF01992">
    <property type="entry name" value="vATP-synt_AC39"/>
    <property type="match status" value="1"/>
</dbReference>
<keyword evidence="1" id="KW-0813">Transport</keyword>
<dbReference type="PANTHER" id="PTHR38682:SF1">
    <property type="entry name" value="V-TYPE ATP SYNTHASE SUBUNIT C"/>
    <property type="match status" value="1"/>
</dbReference>
<dbReference type="InterPro" id="IPR050873">
    <property type="entry name" value="V-ATPase_V0D/AC39_subunit"/>
</dbReference>
<evidence type="ECO:0000256" key="1">
    <source>
        <dbReference type="ARBA" id="ARBA00022448"/>
    </source>
</evidence>
<reference evidence="3" key="1">
    <citation type="submission" date="2024-06" db="EMBL/GenBank/DDBJ databases">
        <title>Lacrimispora cavernae sp. nov., a novel anaerobe isolated from bat guano pile inside a cave.</title>
        <authorList>
            <person name="Miller S.L."/>
            <person name="Lu N."/>
            <person name="King J."/>
            <person name="Sankaranarayanan K."/>
            <person name="Lawson P.A."/>
        </authorList>
    </citation>
    <scope>NUCLEOTIDE SEQUENCE</scope>
    <source>
        <strain evidence="3">BS-2</strain>
    </source>
</reference>
<dbReference type="EMBL" id="CP157940">
    <property type="protein sequence ID" value="XBS53589.1"/>
    <property type="molecule type" value="Genomic_DNA"/>
</dbReference>
<dbReference type="InterPro" id="IPR036079">
    <property type="entry name" value="ATPase_csu/dsu_sf"/>
</dbReference>
<dbReference type="PANTHER" id="PTHR38682">
    <property type="entry name" value="V-TYPE ATP SYNTHASE SUBUNIT C"/>
    <property type="match status" value="1"/>
</dbReference>
<dbReference type="InterPro" id="IPR002843">
    <property type="entry name" value="ATPase_V0-cplx_csu/dsu"/>
</dbReference>
<sequence>MGDLLSYSGITTKVRAMESHLITGSQFREMAALETVSDAVEYLRRLPAYEGLFANLEGVELHRGVIEQRLILSLYQDFAKLYRFANLTQRKFLNLYFMHFEIDILKKCFRNAMGRNRLDIDLSVFQDFFDKHSRLDLLKLLSSTDLHEFIANLEGSVYYNLLSHLDDRDQPTLFDYEVHLDLLYFKAIWKVMGKYLTRKEKELLTRCFGSKLDLLNVQWIYRSKKYYHLQPADIYSLLIPINYHLNKEQIGKMAETATLAEFYSVLRTTFYGRKSDLEAADMPDLEQLTHEVLDKIYNSTSRQNPYSIATLNSYLYFKEEEIQKIITLIESIRYRVSPDEIISYVVKK</sequence>
<evidence type="ECO:0000313" key="3">
    <source>
        <dbReference type="EMBL" id="XBS53589.1"/>
    </source>
</evidence>